<evidence type="ECO:0000313" key="2">
    <source>
        <dbReference type="EMBL" id="KKN19827.1"/>
    </source>
</evidence>
<dbReference type="SUPFAM" id="SSF55608">
    <property type="entry name" value="Homing endonucleases"/>
    <property type="match status" value="2"/>
</dbReference>
<name>A0A0F9P5Z7_9ZZZZ</name>
<dbReference type="EMBL" id="LAZR01003299">
    <property type="protein sequence ID" value="KKN19827.1"/>
    <property type="molecule type" value="Genomic_DNA"/>
</dbReference>
<feature type="domain" description="DOD-type homing endonuclease" evidence="1">
    <location>
        <begin position="128"/>
        <end position="293"/>
    </location>
</feature>
<reference evidence="2" key="1">
    <citation type="journal article" date="2015" name="Nature">
        <title>Complex archaea that bridge the gap between prokaryotes and eukaryotes.</title>
        <authorList>
            <person name="Spang A."/>
            <person name="Saw J.H."/>
            <person name="Jorgensen S.L."/>
            <person name="Zaremba-Niedzwiedzka K."/>
            <person name="Martijn J."/>
            <person name="Lind A.E."/>
            <person name="van Eijk R."/>
            <person name="Schleper C."/>
            <person name="Guy L."/>
            <person name="Ettema T.J."/>
        </authorList>
    </citation>
    <scope>NUCLEOTIDE SEQUENCE</scope>
</reference>
<comment type="caution">
    <text evidence="2">The sequence shown here is derived from an EMBL/GenBank/DDBJ whole genome shotgun (WGS) entry which is preliminary data.</text>
</comment>
<dbReference type="InterPro" id="IPR004042">
    <property type="entry name" value="Intein_endonuc_central"/>
</dbReference>
<dbReference type="Gene3D" id="3.10.28.10">
    <property type="entry name" value="Homing endonucleases"/>
    <property type="match status" value="1"/>
</dbReference>
<proteinExistence type="predicted"/>
<sequence>MKNQLNNIIRLLFKPYFTSFRRMSEFFGFPNHYLPAQRMEEYAKKAIAVSNLRTMRNFLNERLSLWKKQHPDIFNELIKVKNEILNFIEIYKEKFSPKLTPYSQIEDHHPDLDLSYFSEIYTIQKAYWLGFLFADGWIGIEKKQSGNYYRIGFGQKSEDRERVIEFCKALGLNTSYIEDFKILDEEGKNYKFSRIRFLAGNVECEESMAKHLICWGMHYYLSEKIEKRVKAPILPDLRDESLMLAFLLGLFDGDGSLRLYTSPNGNKYISPHICSANKNFIEEIKKYYCDKKIVFQNYQRKIDYETGKIKILILYGLTCGTKLYQNMLSVMQNSMERKRFTSEMFYNTRLRKSLMKVLPKEKLRELLKIMPRYRIAKLLGISNSVIDRLAKNVYDLELPIRGEVSEQEIKYWRKFLNEIRDNLKE</sequence>
<organism evidence="2">
    <name type="scientific">marine sediment metagenome</name>
    <dbReference type="NCBI Taxonomy" id="412755"/>
    <lineage>
        <taxon>unclassified sequences</taxon>
        <taxon>metagenomes</taxon>
        <taxon>ecological metagenomes</taxon>
    </lineage>
</organism>
<accession>A0A0F9P5Z7</accession>
<protein>
    <recommendedName>
        <fullName evidence="1">DOD-type homing endonuclease domain-containing protein</fullName>
    </recommendedName>
</protein>
<dbReference type="InterPro" id="IPR027434">
    <property type="entry name" value="Homing_endonucl"/>
</dbReference>
<dbReference type="AlphaFoldDB" id="A0A0F9P5Z7"/>
<gene>
    <name evidence="2" type="ORF">LCGC14_0941810</name>
</gene>
<dbReference type="GO" id="GO:0004519">
    <property type="term" value="F:endonuclease activity"/>
    <property type="evidence" value="ECO:0007669"/>
    <property type="project" value="InterPro"/>
</dbReference>
<evidence type="ECO:0000259" key="1">
    <source>
        <dbReference type="PROSITE" id="PS50819"/>
    </source>
</evidence>
<dbReference type="PROSITE" id="PS50819">
    <property type="entry name" value="INTEIN_ENDONUCLEASE"/>
    <property type="match status" value="1"/>
</dbReference>